<name>A0ABV5CDA1_9SPHI</name>
<sequence>MRKNNTLYLFLIVAITTCVIGCKKMDDTYRQFVENGETVYVARADSIKAHSGENRIELSWLLLSDPKVRSYKVYWDSRSDSLEGNVQKTDEVDTIRVMVNNLDEGVHYFEVYMFGEGGTKSVQTEVIGHSYGDIYKNSLLPRIVRNAEWAPGSSITLELTNASEDAVRTEFEYLDRTTGELTTQFVSSDTEIDTLPNVKAVENEAKIKYRTVFLPDSTAIDTFYSEYSTMTLVKTGLEVDKSGFSILPLDNDAWESHYSNRSPDLMWDGSTTSRPYATVKADMPSSFAIDLGKTVDLTKFRWNDYSGGNNYAYFYNRGTPIHFEVWGSNDPTEDGDWSKWTKLGTYEIKRPSGLPRGEDLTQEDIDRGIEGHEFTFDESQDNNYRYIRFKVIDVWQGSDPYYVWIGELTFWAFP</sequence>
<reference evidence="2 3" key="1">
    <citation type="submission" date="2024-04" db="EMBL/GenBank/DDBJ databases">
        <title>Albibacterium profundi sp. nov., isolated from sediment of the Challenger Deep of Mariana Trench.</title>
        <authorList>
            <person name="Wang Y."/>
        </authorList>
    </citation>
    <scope>NUCLEOTIDE SEQUENCE [LARGE SCALE GENOMIC DNA]</scope>
    <source>
        <strain evidence="2 3">RHL897</strain>
    </source>
</reference>
<keyword evidence="3" id="KW-1185">Reference proteome</keyword>
<dbReference type="RefSeq" id="WP_375556179.1">
    <property type="nucleotide sequence ID" value="NZ_JBBVGT010000002.1"/>
</dbReference>
<dbReference type="Pfam" id="PF16389">
    <property type="entry name" value="DUF4998"/>
    <property type="match status" value="1"/>
</dbReference>
<comment type="caution">
    <text evidence="2">The sequence shown here is derived from an EMBL/GenBank/DDBJ whole genome shotgun (WGS) entry which is preliminary data.</text>
</comment>
<gene>
    <name evidence="2" type="ORF">WKR92_02090</name>
</gene>
<dbReference type="InterPro" id="IPR013783">
    <property type="entry name" value="Ig-like_fold"/>
</dbReference>
<dbReference type="Gene3D" id="2.60.120.260">
    <property type="entry name" value="Galactose-binding domain-like"/>
    <property type="match status" value="1"/>
</dbReference>
<dbReference type="Proteomes" id="UP001580928">
    <property type="component" value="Unassembled WGS sequence"/>
</dbReference>
<dbReference type="InterPro" id="IPR008979">
    <property type="entry name" value="Galactose-bd-like_sf"/>
</dbReference>
<dbReference type="Gene3D" id="2.60.40.10">
    <property type="entry name" value="Immunoglobulins"/>
    <property type="match status" value="1"/>
</dbReference>
<evidence type="ECO:0000313" key="3">
    <source>
        <dbReference type="Proteomes" id="UP001580928"/>
    </source>
</evidence>
<feature type="domain" description="DUF5000" evidence="1">
    <location>
        <begin position="267"/>
        <end position="411"/>
    </location>
</feature>
<accession>A0ABV5CDA1</accession>
<dbReference type="InterPro" id="IPR032164">
    <property type="entry name" value="DUF5000"/>
</dbReference>
<proteinExistence type="predicted"/>
<dbReference type="EMBL" id="JBBVGT010000002">
    <property type="protein sequence ID" value="MFB5944615.1"/>
    <property type="molecule type" value="Genomic_DNA"/>
</dbReference>
<organism evidence="2 3">
    <name type="scientific">Albibacterium profundi</name>
    <dbReference type="NCBI Taxonomy" id="3134906"/>
    <lineage>
        <taxon>Bacteria</taxon>
        <taxon>Pseudomonadati</taxon>
        <taxon>Bacteroidota</taxon>
        <taxon>Sphingobacteriia</taxon>
        <taxon>Sphingobacteriales</taxon>
        <taxon>Sphingobacteriaceae</taxon>
        <taxon>Albibacterium</taxon>
    </lineage>
</organism>
<evidence type="ECO:0000259" key="1">
    <source>
        <dbReference type="Pfam" id="PF16391"/>
    </source>
</evidence>
<protein>
    <submittedName>
        <fullName evidence="2">DUF4998 domain-containing protein</fullName>
    </submittedName>
</protein>
<dbReference type="Pfam" id="PF16391">
    <property type="entry name" value="DUF5000"/>
    <property type="match status" value="1"/>
</dbReference>
<evidence type="ECO:0000313" key="2">
    <source>
        <dbReference type="EMBL" id="MFB5944615.1"/>
    </source>
</evidence>
<dbReference type="SUPFAM" id="SSF49785">
    <property type="entry name" value="Galactose-binding domain-like"/>
    <property type="match status" value="1"/>
</dbReference>